<keyword evidence="4" id="KW-1185">Reference proteome</keyword>
<feature type="region of interest" description="Disordered" evidence="1">
    <location>
        <begin position="11"/>
        <end position="33"/>
    </location>
</feature>
<name>A0A511T595_MYXFU</name>
<evidence type="ECO:0000313" key="5">
    <source>
        <dbReference type="Proteomes" id="UP000321514"/>
    </source>
</evidence>
<accession>A0A511T595</accession>
<dbReference type="AlphaFoldDB" id="A0A511T595"/>
<gene>
    <name evidence="2" type="ORF">MFU01_43720</name>
    <name evidence="3" type="ORF">SAMN05443572_105590</name>
</gene>
<evidence type="ECO:0000313" key="4">
    <source>
        <dbReference type="Proteomes" id="UP000183760"/>
    </source>
</evidence>
<reference evidence="3 4" key="1">
    <citation type="submission" date="2016-10" db="EMBL/GenBank/DDBJ databases">
        <authorList>
            <person name="Varghese N."/>
            <person name="Submissions S."/>
        </authorList>
    </citation>
    <scope>NUCLEOTIDE SEQUENCE [LARGE SCALE GENOMIC DNA]</scope>
    <source>
        <strain evidence="3 4">DSM 16525</strain>
    </source>
</reference>
<dbReference type="Proteomes" id="UP000321514">
    <property type="component" value="Unassembled WGS sequence"/>
</dbReference>
<reference evidence="2 5" key="2">
    <citation type="submission" date="2019-07" db="EMBL/GenBank/DDBJ databases">
        <title>Whole genome shotgun sequence of Myxococcus fulvus NBRC 100333.</title>
        <authorList>
            <person name="Hosoyama A."/>
            <person name="Uohara A."/>
            <person name="Ohji S."/>
            <person name="Ichikawa N."/>
        </authorList>
    </citation>
    <scope>NUCLEOTIDE SEQUENCE [LARGE SCALE GENOMIC DNA]</scope>
    <source>
        <strain evidence="2 5">NBRC 100333</strain>
    </source>
</reference>
<dbReference type="Proteomes" id="UP000183760">
    <property type="component" value="Unassembled WGS sequence"/>
</dbReference>
<evidence type="ECO:0000313" key="3">
    <source>
        <dbReference type="EMBL" id="SEU17418.1"/>
    </source>
</evidence>
<dbReference type="STRING" id="1334629.MFUL124B02_28240"/>
<dbReference type="EMBL" id="BJXR01000033">
    <property type="protein sequence ID" value="GEN09335.1"/>
    <property type="molecule type" value="Genomic_DNA"/>
</dbReference>
<dbReference type="EMBL" id="FOIB01000005">
    <property type="protein sequence ID" value="SEU17418.1"/>
    <property type="molecule type" value="Genomic_DNA"/>
</dbReference>
<proteinExistence type="predicted"/>
<evidence type="ECO:0000256" key="1">
    <source>
        <dbReference type="SAM" id="MobiDB-lite"/>
    </source>
</evidence>
<protein>
    <submittedName>
        <fullName evidence="2">Uncharacterized protein</fullName>
    </submittedName>
</protein>
<evidence type="ECO:0000313" key="2">
    <source>
        <dbReference type="EMBL" id="GEN09335.1"/>
    </source>
</evidence>
<comment type="caution">
    <text evidence="2">The sequence shown here is derived from an EMBL/GenBank/DDBJ whole genome shotgun (WGS) entry which is preliminary data.</text>
</comment>
<dbReference type="RefSeq" id="WP_074955577.1">
    <property type="nucleotide sequence ID" value="NZ_BJXR01000033.1"/>
</dbReference>
<organism evidence="2 5">
    <name type="scientific">Myxococcus fulvus</name>
    <dbReference type="NCBI Taxonomy" id="33"/>
    <lineage>
        <taxon>Bacteria</taxon>
        <taxon>Pseudomonadati</taxon>
        <taxon>Myxococcota</taxon>
        <taxon>Myxococcia</taxon>
        <taxon>Myxococcales</taxon>
        <taxon>Cystobacterineae</taxon>
        <taxon>Myxococcaceae</taxon>
        <taxon>Myxococcus</taxon>
    </lineage>
</organism>
<sequence length="68" mass="7502">MHPGHAFVRIDMGAGLESGQDPMASGSSKRTGIHITQVRETPEAREARLRAWAYAVHIEFIPPFAQCL</sequence>